<comment type="caution">
    <text evidence="1">The sequence shown here is derived from an EMBL/GenBank/DDBJ whole genome shotgun (WGS) entry which is preliminary data.</text>
</comment>
<protein>
    <recommendedName>
        <fullName evidence="3">TetR family transcriptional regulator</fullName>
    </recommendedName>
</protein>
<evidence type="ECO:0000313" key="2">
    <source>
        <dbReference type="Proteomes" id="UP001550210"/>
    </source>
</evidence>
<proteinExistence type="predicted"/>
<dbReference type="EMBL" id="JBEXPZ010000040">
    <property type="protein sequence ID" value="MET9848385.1"/>
    <property type="molecule type" value="Genomic_DNA"/>
</dbReference>
<accession>A0ABV2V3I0</accession>
<evidence type="ECO:0008006" key="3">
    <source>
        <dbReference type="Google" id="ProtNLM"/>
    </source>
</evidence>
<name>A0ABV2V3I0_9ACTN</name>
<organism evidence="1 2">
    <name type="scientific">Streptomyces ossamyceticus</name>
    <dbReference type="NCBI Taxonomy" id="249581"/>
    <lineage>
        <taxon>Bacteria</taxon>
        <taxon>Bacillati</taxon>
        <taxon>Actinomycetota</taxon>
        <taxon>Actinomycetes</taxon>
        <taxon>Kitasatosporales</taxon>
        <taxon>Streptomycetaceae</taxon>
        <taxon>Streptomyces</taxon>
    </lineage>
</organism>
<dbReference type="RefSeq" id="WP_355400244.1">
    <property type="nucleotide sequence ID" value="NZ_JBEGHN010000001.1"/>
</dbReference>
<gene>
    <name evidence="1" type="ORF">ABZZ21_28365</name>
</gene>
<dbReference type="Proteomes" id="UP001550210">
    <property type="component" value="Unassembled WGS sequence"/>
</dbReference>
<keyword evidence="2" id="KW-1185">Reference proteome</keyword>
<reference evidence="1 2" key="1">
    <citation type="submission" date="2024-06" db="EMBL/GenBank/DDBJ databases">
        <title>The Natural Products Discovery Center: Release of the First 8490 Sequenced Strains for Exploring Actinobacteria Biosynthetic Diversity.</title>
        <authorList>
            <person name="Kalkreuter E."/>
            <person name="Kautsar S.A."/>
            <person name="Yang D."/>
            <person name="Bader C.D."/>
            <person name="Teijaro C.N."/>
            <person name="Fluegel L."/>
            <person name="Davis C.M."/>
            <person name="Simpson J.R."/>
            <person name="Lauterbach L."/>
            <person name="Steele A.D."/>
            <person name="Gui C."/>
            <person name="Meng S."/>
            <person name="Li G."/>
            <person name="Viehrig K."/>
            <person name="Ye F."/>
            <person name="Su P."/>
            <person name="Kiefer A.F."/>
            <person name="Nichols A."/>
            <person name="Cepeda A.J."/>
            <person name="Yan W."/>
            <person name="Fan B."/>
            <person name="Jiang Y."/>
            <person name="Adhikari A."/>
            <person name="Zheng C.-J."/>
            <person name="Schuster L."/>
            <person name="Cowan T.M."/>
            <person name="Smanski M.J."/>
            <person name="Chevrette M.G."/>
            <person name="De Carvalho L.P.S."/>
            <person name="Shen B."/>
        </authorList>
    </citation>
    <scope>NUCLEOTIDE SEQUENCE [LARGE SCALE GENOMIC DNA]</scope>
    <source>
        <strain evidence="1 2">NPDC006434</strain>
    </source>
</reference>
<evidence type="ECO:0000313" key="1">
    <source>
        <dbReference type="EMBL" id="MET9848385.1"/>
    </source>
</evidence>
<sequence length="69" mass="7365">MIGRATFYRHHDSVPAFLDSLRADLIAELRGAFLAVSLDPGAKPGNYDVPACRARAVLLVAAHDVDCSA</sequence>